<evidence type="ECO:0000256" key="9">
    <source>
        <dbReference type="ARBA" id="ARBA00022980"/>
    </source>
</evidence>
<dbReference type="GO" id="GO:0006355">
    <property type="term" value="P:regulation of DNA-templated transcription"/>
    <property type="evidence" value="ECO:0007669"/>
    <property type="project" value="InterPro"/>
</dbReference>
<feature type="region of interest" description="Disordered" evidence="16">
    <location>
        <begin position="191"/>
        <end position="211"/>
    </location>
</feature>
<dbReference type="InterPro" id="IPR035987">
    <property type="entry name" value="Ribosomal_uS8_sf"/>
</dbReference>
<protein>
    <recommendedName>
        <fullName evidence="15">Auxin-responsive protein</fullName>
    </recommendedName>
</protein>
<evidence type="ECO:0000256" key="4">
    <source>
        <dbReference type="ARBA" id="ARBA00006471"/>
    </source>
</evidence>
<keyword evidence="19" id="KW-1185">Reference proteome</keyword>
<evidence type="ECO:0000313" key="18">
    <source>
        <dbReference type="EMBL" id="KAH0471047.1"/>
    </source>
</evidence>
<keyword evidence="14 15" id="KW-0927">Auxin signaling pathway</keyword>
<evidence type="ECO:0000256" key="12">
    <source>
        <dbReference type="ARBA" id="ARBA00023242"/>
    </source>
</evidence>
<keyword evidence="13" id="KW-0687">Ribonucleoprotein</keyword>
<comment type="subcellular location">
    <subcellularLocation>
        <location evidence="3 15">Nucleus</location>
    </subcellularLocation>
</comment>
<dbReference type="InterPro" id="IPR000630">
    <property type="entry name" value="Ribosomal_uS8"/>
</dbReference>
<dbReference type="GO" id="GO:0003735">
    <property type="term" value="F:structural constituent of ribosome"/>
    <property type="evidence" value="ECO:0007669"/>
    <property type="project" value="InterPro"/>
</dbReference>
<dbReference type="SUPFAM" id="SSF54277">
    <property type="entry name" value="CAD &amp; PB1 domains"/>
    <property type="match status" value="1"/>
</dbReference>
<dbReference type="Gene3D" id="3.30.1490.10">
    <property type="match status" value="1"/>
</dbReference>
<dbReference type="PANTHER" id="PTHR31734:SF6">
    <property type="entry name" value="AUXIN-RESPONSIVE PROTEIN IAA11"/>
    <property type="match status" value="1"/>
</dbReference>
<comment type="similarity">
    <text evidence="5 15">Belongs to the Aux/IAA family.</text>
</comment>
<comment type="function">
    <text evidence="2">One of the primary rRNA binding proteins, it binds directly to 16S rRNA central domain where it helps coordinate assembly of the platform of the 30S subunit.</text>
</comment>
<dbReference type="Proteomes" id="UP000775213">
    <property type="component" value="Unassembled WGS sequence"/>
</dbReference>
<evidence type="ECO:0000256" key="13">
    <source>
        <dbReference type="ARBA" id="ARBA00023274"/>
    </source>
</evidence>
<dbReference type="GO" id="GO:0005634">
    <property type="term" value="C:nucleus"/>
    <property type="evidence" value="ECO:0007669"/>
    <property type="project" value="UniProtKB-SubCell"/>
</dbReference>
<keyword evidence="9" id="KW-0689">Ribosomal protein</keyword>
<evidence type="ECO:0000256" key="7">
    <source>
        <dbReference type="ARBA" id="ARBA00011726"/>
    </source>
</evidence>
<evidence type="ECO:0000256" key="5">
    <source>
        <dbReference type="ARBA" id="ARBA00006728"/>
    </source>
</evidence>
<proteinExistence type="inferred from homology"/>
<dbReference type="GO" id="GO:0009734">
    <property type="term" value="P:auxin-activated signaling pathway"/>
    <property type="evidence" value="ECO:0007669"/>
    <property type="project" value="UniProtKB-UniRule"/>
</dbReference>
<keyword evidence="10 15" id="KW-0805">Transcription regulation</keyword>
<dbReference type="GO" id="GO:1990904">
    <property type="term" value="C:ribonucleoprotein complex"/>
    <property type="evidence" value="ECO:0007669"/>
    <property type="project" value="UniProtKB-KW"/>
</dbReference>
<keyword evidence="8 15" id="KW-0678">Repressor</keyword>
<evidence type="ECO:0000256" key="1">
    <source>
        <dbReference type="ARBA" id="ARBA00002159"/>
    </source>
</evidence>
<comment type="similarity">
    <text evidence="4">Belongs to the universal ribosomal protein uS8 family.</text>
</comment>
<evidence type="ECO:0000256" key="16">
    <source>
        <dbReference type="SAM" id="MobiDB-lite"/>
    </source>
</evidence>
<keyword evidence="12 15" id="KW-0539">Nucleus</keyword>
<comment type="function">
    <text evidence="1 15">Aux/IAA proteins are short-lived transcriptional factors that function as repressors of early auxin response genes at low auxin concentrations.</text>
</comment>
<evidence type="ECO:0000256" key="10">
    <source>
        <dbReference type="ARBA" id="ARBA00023015"/>
    </source>
</evidence>
<dbReference type="InterPro" id="IPR033389">
    <property type="entry name" value="AUX/IAA_dom"/>
</dbReference>
<dbReference type="SUPFAM" id="SSF56047">
    <property type="entry name" value="Ribosomal protein S8"/>
    <property type="match status" value="1"/>
</dbReference>
<evidence type="ECO:0000259" key="17">
    <source>
        <dbReference type="PROSITE" id="PS51745"/>
    </source>
</evidence>
<reference evidence="18 19" key="1">
    <citation type="journal article" date="2021" name="Hortic Res">
        <title>Chromosome-scale assembly of the Dendrobium chrysotoxum genome enhances the understanding of orchid evolution.</title>
        <authorList>
            <person name="Zhang Y."/>
            <person name="Zhang G.Q."/>
            <person name="Zhang D."/>
            <person name="Liu X.D."/>
            <person name="Xu X.Y."/>
            <person name="Sun W.H."/>
            <person name="Yu X."/>
            <person name="Zhu X."/>
            <person name="Wang Z.W."/>
            <person name="Zhao X."/>
            <person name="Zhong W.Y."/>
            <person name="Chen H."/>
            <person name="Yin W.L."/>
            <person name="Huang T."/>
            <person name="Niu S.C."/>
            <person name="Liu Z.J."/>
        </authorList>
    </citation>
    <scope>NUCLEOTIDE SEQUENCE [LARGE SCALE GENOMIC DNA]</scope>
    <source>
        <strain evidence="18">Lindl</strain>
    </source>
</reference>
<keyword evidence="11 15" id="KW-0804">Transcription</keyword>
<evidence type="ECO:0000256" key="14">
    <source>
        <dbReference type="ARBA" id="ARBA00023294"/>
    </source>
</evidence>
<dbReference type="InterPro" id="IPR053793">
    <property type="entry name" value="PB1-like"/>
</dbReference>
<evidence type="ECO:0000256" key="15">
    <source>
        <dbReference type="RuleBase" id="RU004549"/>
    </source>
</evidence>
<feature type="domain" description="PB1" evidence="17">
    <location>
        <begin position="295"/>
        <end position="390"/>
    </location>
</feature>
<evidence type="ECO:0000256" key="2">
    <source>
        <dbReference type="ARBA" id="ARBA00002569"/>
    </source>
</evidence>
<dbReference type="Pfam" id="PF00410">
    <property type="entry name" value="Ribosomal_S8"/>
    <property type="match status" value="1"/>
</dbReference>
<accession>A0AAV7HTW9</accession>
<comment type="subunit">
    <text evidence="7 15">Homodimers and heterodimers.</text>
</comment>
<sequence length="408" mass="44981">MGRRILNDALRTIVNAERRGKATANLQPISTVMSSFLGIMKTRGYIKDFQVYDPHRVGRITVELLGRIKDCKALTYRHDIKAKEIEEYRVRTLPTRQWGYVVIRTPNGIFDHEEAIRQNVGGQVLAAAAAAAVEKAMEELELGLSLCAKKATNASGDGGEERSWEWGKKNCRILTAKDFPMVTLLATPISSSSSVSSSSGSASNAGGGCGGDLGKKRNNDLVSPCIGGAGNPISQGLVGWPPVRAFRMNNMANQYKDNIPECNTSEQKKKIHNSNLKQKAMVSKEIRDNKNFDGSRFVKVKMDGDPIGRKVDLNAHESYKTLALALEIMFYKPTSSYGIKPLKLLDGSNEFALTYEDKDGDWMLVGDVPWSMFLDTVKRLRIMKISEASGQKLRLSFSQESAALPIPT</sequence>
<dbReference type="GO" id="GO:0005840">
    <property type="term" value="C:ribosome"/>
    <property type="evidence" value="ECO:0007669"/>
    <property type="project" value="UniProtKB-KW"/>
</dbReference>
<dbReference type="InterPro" id="IPR003311">
    <property type="entry name" value="AUX_IAA"/>
</dbReference>
<dbReference type="EMBL" id="JAGFBR010000001">
    <property type="protein sequence ID" value="KAH0471047.1"/>
    <property type="molecule type" value="Genomic_DNA"/>
</dbReference>
<evidence type="ECO:0000313" key="19">
    <source>
        <dbReference type="Proteomes" id="UP000775213"/>
    </source>
</evidence>
<dbReference type="PROSITE" id="PS51745">
    <property type="entry name" value="PB1"/>
    <property type="match status" value="1"/>
</dbReference>
<dbReference type="GO" id="GO:0006412">
    <property type="term" value="P:translation"/>
    <property type="evidence" value="ECO:0007669"/>
    <property type="project" value="InterPro"/>
</dbReference>
<dbReference type="Gene3D" id="3.30.1370.30">
    <property type="match status" value="1"/>
</dbReference>
<dbReference type="FunFam" id="3.30.1370.30:FF:000001">
    <property type="entry name" value="40S ribosomal protein S15a"/>
    <property type="match status" value="1"/>
</dbReference>
<evidence type="ECO:0000256" key="6">
    <source>
        <dbReference type="ARBA" id="ARBA00011458"/>
    </source>
</evidence>
<dbReference type="Gene3D" id="3.10.20.90">
    <property type="entry name" value="Phosphatidylinositol 3-kinase Catalytic Subunit, Chain A, domain 1"/>
    <property type="match status" value="1"/>
</dbReference>
<gene>
    <name evidence="18" type="ORF">IEQ34_000770</name>
</gene>
<comment type="caution">
    <text evidence="18">The sequence shown here is derived from an EMBL/GenBank/DDBJ whole genome shotgun (WGS) entry which is preliminary data.</text>
</comment>
<feature type="compositionally biased region" description="Low complexity" evidence="16">
    <location>
        <begin position="191"/>
        <end position="204"/>
    </location>
</feature>
<evidence type="ECO:0000256" key="11">
    <source>
        <dbReference type="ARBA" id="ARBA00023163"/>
    </source>
</evidence>
<evidence type="ECO:0000256" key="8">
    <source>
        <dbReference type="ARBA" id="ARBA00022491"/>
    </source>
</evidence>
<organism evidence="18 19">
    <name type="scientific">Dendrobium chrysotoxum</name>
    <name type="common">Orchid</name>
    <dbReference type="NCBI Taxonomy" id="161865"/>
    <lineage>
        <taxon>Eukaryota</taxon>
        <taxon>Viridiplantae</taxon>
        <taxon>Streptophyta</taxon>
        <taxon>Embryophyta</taxon>
        <taxon>Tracheophyta</taxon>
        <taxon>Spermatophyta</taxon>
        <taxon>Magnoliopsida</taxon>
        <taxon>Liliopsida</taxon>
        <taxon>Asparagales</taxon>
        <taxon>Orchidaceae</taxon>
        <taxon>Epidendroideae</taxon>
        <taxon>Malaxideae</taxon>
        <taxon>Dendrobiinae</taxon>
        <taxon>Dendrobium</taxon>
    </lineage>
</organism>
<evidence type="ECO:0000256" key="3">
    <source>
        <dbReference type="ARBA" id="ARBA00004123"/>
    </source>
</evidence>
<dbReference type="Pfam" id="PF02309">
    <property type="entry name" value="AUX_IAA"/>
    <property type="match status" value="1"/>
</dbReference>
<name>A0AAV7HTW9_DENCH</name>
<comment type="subunit">
    <text evidence="6">Part of the 30S ribosomal subunit.</text>
</comment>
<dbReference type="PANTHER" id="PTHR31734">
    <property type="entry name" value="AUXIN-RESPONSIVE PROTEIN IAA17"/>
    <property type="match status" value="1"/>
</dbReference>
<dbReference type="AlphaFoldDB" id="A0AAV7HTW9"/>